<name>C9LPQ5_9FIRM</name>
<keyword evidence="2" id="KW-1185">Reference proteome</keyword>
<comment type="caution">
    <text evidence="1">The sequence shown here is derived from an EMBL/GenBank/DDBJ whole genome shotgun (WGS) entry which is preliminary data.</text>
</comment>
<dbReference type="EMBL" id="ACIM02000001">
    <property type="protein sequence ID" value="EEW97541.1"/>
    <property type="molecule type" value="Genomic_DNA"/>
</dbReference>
<dbReference type="STRING" id="592028.GCWU000321_01535"/>
<reference evidence="1" key="1">
    <citation type="submission" date="2009-09" db="EMBL/GenBank/DDBJ databases">
        <authorList>
            <person name="Weinstock G."/>
            <person name="Sodergren E."/>
            <person name="Clifton S."/>
            <person name="Fulton L."/>
            <person name="Fulton B."/>
            <person name="Courtney L."/>
            <person name="Fronick C."/>
            <person name="Harrison M."/>
            <person name="Strong C."/>
            <person name="Farmer C."/>
            <person name="Delahaunty K."/>
            <person name="Markovic C."/>
            <person name="Hall O."/>
            <person name="Minx P."/>
            <person name="Tomlinson C."/>
            <person name="Mitreva M."/>
            <person name="Nelson J."/>
            <person name="Hou S."/>
            <person name="Wollam A."/>
            <person name="Pepin K.H."/>
            <person name="Johnson M."/>
            <person name="Bhonagiri V."/>
            <person name="Nash W.E."/>
            <person name="Warren W."/>
            <person name="Chinwalla A."/>
            <person name="Mardis E.R."/>
            <person name="Wilson R.K."/>
        </authorList>
    </citation>
    <scope>NUCLEOTIDE SEQUENCE [LARGE SCALE GENOMIC DNA]</scope>
    <source>
        <strain evidence="1">DSM 15470</strain>
    </source>
</reference>
<sequence length="75" mass="8341">MGLQYIKKYLLKGTQEKIPDTMVETVLCFHPHCTTKRRGVKPEEEPCSKPVSPAEIGTYGKKIKAISCELSAISC</sequence>
<dbReference type="AlphaFoldDB" id="C9LPQ5"/>
<gene>
    <name evidence="1" type="ORF">GCWU000321_01535</name>
</gene>
<proteinExistence type="predicted"/>
<evidence type="ECO:0000313" key="2">
    <source>
        <dbReference type="Proteomes" id="UP000004736"/>
    </source>
</evidence>
<accession>C9LPQ5</accession>
<evidence type="ECO:0000313" key="1">
    <source>
        <dbReference type="EMBL" id="EEW97541.1"/>
    </source>
</evidence>
<dbReference type="HOGENOM" id="CLU_2665213_0_0_9"/>
<protein>
    <submittedName>
        <fullName evidence="1">Uncharacterized protein</fullName>
    </submittedName>
</protein>
<organism evidence="1 2">
    <name type="scientific">Dialister invisus DSM 15470</name>
    <dbReference type="NCBI Taxonomy" id="592028"/>
    <lineage>
        <taxon>Bacteria</taxon>
        <taxon>Bacillati</taxon>
        <taxon>Bacillota</taxon>
        <taxon>Negativicutes</taxon>
        <taxon>Veillonellales</taxon>
        <taxon>Veillonellaceae</taxon>
        <taxon>Dialister</taxon>
    </lineage>
</organism>
<dbReference type="Proteomes" id="UP000004736">
    <property type="component" value="Unassembled WGS sequence"/>
</dbReference>